<dbReference type="InParanoid" id="A0A420WDJ2"/>
<reference evidence="1 2" key="1">
    <citation type="submission" date="2018-10" db="EMBL/GenBank/DDBJ databases">
        <title>Genomic Encyclopedia of Type Strains, Phase IV (KMG-IV): sequencing the most valuable type-strain genomes for metagenomic binning, comparative biology and taxonomic classification.</title>
        <authorList>
            <person name="Goeker M."/>
        </authorList>
    </citation>
    <scope>NUCLEOTIDE SEQUENCE [LARGE SCALE GENOMIC DNA]</scope>
    <source>
        <strain evidence="1 2">DSM 22008</strain>
    </source>
</reference>
<dbReference type="EMBL" id="RBII01000002">
    <property type="protein sequence ID" value="RKQ68980.1"/>
    <property type="molecule type" value="Genomic_DNA"/>
</dbReference>
<sequence length="96" mass="10986">MVDFTNFENWLTDTKRLRDHLSIRLRMFLSNRTETKPETVVPGVLLTAYNFHRSHCSARGVTVEADIIRSWESHCNLIPKVAAEATKHQKGPNHGS</sequence>
<accession>A0A420WDJ2</accession>
<name>A0A420WDJ2_9PROT</name>
<dbReference type="RefSeq" id="WP_121100868.1">
    <property type="nucleotide sequence ID" value="NZ_RBII01000002.1"/>
</dbReference>
<keyword evidence="2" id="KW-1185">Reference proteome</keyword>
<organism evidence="1 2">
    <name type="scientific">Litorimonas taeanensis</name>
    <dbReference type="NCBI Taxonomy" id="568099"/>
    <lineage>
        <taxon>Bacteria</taxon>
        <taxon>Pseudomonadati</taxon>
        <taxon>Pseudomonadota</taxon>
        <taxon>Alphaproteobacteria</taxon>
        <taxon>Maricaulales</taxon>
        <taxon>Robiginitomaculaceae</taxon>
    </lineage>
</organism>
<comment type="caution">
    <text evidence="1">The sequence shown here is derived from an EMBL/GenBank/DDBJ whole genome shotgun (WGS) entry which is preliminary data.</text>
</comment>
<proteinExistence type="predicted"/>
<dbReference type="Proteomes" id="UP000282211">
    <property type="component" value="Unassembled WGS sequence"/>
</dbReference>
<gene>
    <name evidence="1" type="ORF">DES40_1756</name>
</gene>
<protein>
    <submittedName>
        <fullName evidence="1">Uncharacterized protein</fullName>
    </submittedName>
</protein>
<dbReference type="AlphaFoldDB" id="A0A420WDJ2"/>
<evidence type="ECO:0000313" key="1">
    <source>
        <dbReference type="EMBL" id="RKQ68980.1"/>
    </source>
</evidence>
<evidence type="ECO:0000313" key="2">
    <source>
        <dbReference type="Proteomes" id="UP000282211"/>
    </source>
</evidence>